<feature type="transmembrane region" description="Helical" evidence="2">
    <location>
        <begin position="12"/>
        <end position="39"/>
    </location>
</feature>
<evidence type="ECO:0000256" key="2">
    <source>
        <dbReference type="SAM" id="Phobius"/>
    </source>
</evidence>
<keyword evidence="4" id="KW-1185">Reference proteome</keyword>
<feature type="compositionally biased region" description="Basic and acidic residues" evidence="1">
    <location>
        <begin position="300"/>
        <end position="312"/>
    </location>
</feature>
<dbReference type="Proteomes" id="UP000784294">
    <property type="component" value="Unassembled WGS sequence"/>
</dbReference>
<dbReference type="AlphaFoldDB" id="A0A448X946"/>
<name>A0A448X946_9PLAT</name>
<comment type="caution">
    <text evidence="3">The sequence shown here is derived from an EMBL/GenBank/DDBJ whole genome shotgun (WGS) entry which is preliminary data.</text>
</comment>
<dbReference type="EMBL" id="CAAALY010120355">
    <property type="protein sequence ID" value="VEL31260.1"/>
    <property type="molecule type" value="Genomic_DNA"/>
</dbReference>
<evidence type="ECO:0000313" key="4">
    <source>
        <dbReference type="Proteomes" id="UP000784294"/>
    </source>
</evidence>
<reference evidence="3" key="1">
    <citation type="submission" date="2018-11" db="EMBL/GenBank/DDBJ databases">
        <authorList>
            <consortium name="Pathogen Informatics"/>
        </authorList>
    </citation>
    <scope>NUCLEOTIDE SEQUENCE</scope>
</reference>
<organism evidence="3 4">
    <name type="scientific">Protopolystoma xenopodis</name>
    <dbReference type="NCBI Taxonomy" id="117903"/>
    <lineage>
        <taxon>Eukaryota</taxon>
        <taxon>Metazoa</taxon>
        <taxon>Spiralia</taxon>
        <taxon>Lophotrochozoa</taxon>
        <taxon>Platyhelminthes</taxon>
        <taxon>Monogenea</taxon>
        <taxon>Polyopisthocotylea</taxon>
        <taxon>Polystomatidea</taxon>
        <taxon>Polystomatidae</taxon>
        <taxon>Protopolystoma</taxon>
    </lineage>
</organism>
<keyword evidence="2" id="KW-0472">Membrane</keyword>
<protein>
    <submittedName>
        <fullName evidence="3">Uncharacterized protein</fullName>
    </submittedName>
</protein>
<accession>A0A448X946</accession>
<feature type="region of interest" description="Disordered" evidence="1">
    <location>
        <begin position="300"/>
        <end position="327"/>
    </location>
</feature>
<proteinExistence type="predicted"/>
<evidence type="ECO:0000256" key="1">
    <source>
        <dbReference type="SAM" id="MobiDB-lite"/>
    </source>
</evidence>
<feature type="region of interest" description="Disordered" evidence="1">
    <location>
        <begin position="262"/>
        <end position="284"/>
    </location>
</feature>
<keyword evidence="2" id="KW-1133">Transmembrane helix</keyword>
<gene>
    <name evidence="3" type="ORF">PXEA_LOCUS24700</name>
</gene>
<evidence type="ECO:0000313" key="3">
    <source>
        <dbReference type="EMBL" id="VEL31260.1"/>
    </source>
</evidence>
<keyword evidence="2" id="KW-0812">Transmembrane</keyword>
<sequence length="348" mass="37914">MFIAKTDLNHVLFGIVFFYFFLSKICLIYISAVNCSLSLRRDLTRLRRWFIESRLSSELALRASFTPTPASLPPCLPSSTFINMIPSHGLIGSGSGSGFLADQTVVKRAIQSDTACSDSAKSIDLLTRSRTDTEAFTSVEALPSNYHSSEPEIAAINVSLPSVAAMVSSSPESMESSPTLKMASSKPVLADGRQEALVSGFRNKRARRRKTASGRRTMKNYLLELNSDQTNQCVLNGLISSSSSADTTGCDKSEFINQTANTYPIPSELPTPSSMHSWPLEQSPTSTPLLLFSEASEKVDLDEVDRSQKENKQLSVPLIPTPPYLDVQKTNNAASTVQLANATSSQNR</sequence>